<feature type="binding site" evidence="9">
    <location>
        <position position="42"/>
    </location>
    <ligand>
        <name>substrate</name>
    </ligand>
</feature>
<dbReference type="GO" id="GO:0004595">
    <property type="term" value="F:pantetheine-phosphate adenylyltransferase activity"/>
    <property type="evidence" value="ECO:0007669"/>
    <property type="project" value="UniProtKB-UniRule"/>
</dbReference>
<dbReference type="GO" id="GO:0005737">
    <property type="term" value="C:cytoplasm"/>
    <property type="evidence" value="ECO:0007669"/>
    <property type="project" value="UniProtKB-SubCell"/>
</dbReference>
<comment type="catalytic activity">
    <reaction evidence="8 9">
        <text>(R)-4'-phosphopantetheine + ATP + H(+) = 3'-dephospho-CoA + diphosphate</text>
        <dbReference type="Rhea" id="RHEA:19801"/>
        <dbReference type="ChEBI" id="CHEBI:15378"/>
        <dbReference type="ChEBI" id="CHEBI:30616"/>
        <dbReference type="ChEBI" id="CHEBI:33019"/>
        <dbReference type="ChEBI" id="CHEBI:57328"/>
        <dbReference type="ChEBI" id="CHEBI:61723"/>
        <dbReference type="EC" id="2.7.7.3"/>
    </reaction>
</comment>
<keyword evidence="6 9" id="KW-0460">Magnesium</keyword>
<feature type="domain" description="Cytidyltransferase-like" evidence="10">
    <location>
        <begin position="7"/>
        <end position="135"/>
    </location>
</feature>
<evidence type="ECO:0000313" key="11">
    <source>
        <dbReference type="EMBL" id="MBN1573292.1"/>
    </source>
</evidence>
<dbReference type="GO" id="GO:0005524">
    <property type="term" value="F:ATP binding"/>
    <property type="evidence" value="ECO:0007669"/>
    <property type="project" value="UniProtKB-KW"/>
</dbReference>
<comment type="pathway">
    <text evidence="9">Cofactor biosynthesis; coenzyme A biosynthesis; CoA from (R)-pantothenate: step 4/5.</text>
</comment>
<evidence type="ECO:0000256" key="8">
    <source>
        <dbReference type="ARBA" id="ARBA00029346"/>
    </source>
</evidence>
<feature type="binding site" evidence="9">
    <location>
        <begin position="90"/>
        <end position="92"/>
    </location>
    <ligand>
        <name>ATP</name>
        <dbReference type="ChEBI" id="CHEBI:30616"/>
    </ligand>
</feature>
<comment type="similarity">
    <text evidence="9">Belongs to the bacterial CoaD family.</text>
</comment>
<dbReference type="InterPro" id="IPR004821">
    <property type="entry name" value="Cyt_trans-like"/>
</dbReference>
<keyword evidence="1 9" id="KW-0963">Cytoplasm</keyword>
<comment type="cofactor">
    <cofactor evidence="9">
        <name>Mg(2+)</name>
        <dbReference type="ChEBI" id="CHEBI:18420"/>
    </cofactor>
</comment>
<keyword evidence="3 9" id="KW-0548">Nucleotidyltransferase</keyword>
<dbReference type="Pfam" id="PF01467">
    <property type="entry name" value="CTP_transf_like"/>
    <property type="match status" value="1"/>
</dbReference>
<evidence type="ECO:0000256" key="6">
    <source>
        <dbReference type="ARBA" id="ARBA00022842"/>
    </source>
</evidence>
<name>A0A9D8KF07_9DELT</name>
<comment type="function">
    <text evidence="9">Reversibly transfers an adenylyl group from ATP to 4'-phosphopantetheine, yielding dephospho-CoA (dPCoA) and pyrophosphate.</text>
</comment>
<keyword evidence="5 9" id="KW-0067">ATP-binding</keyword>
<feature type="binding site" evidence="9">
    <location>
        <position position="18"/>
    </location>
    <ligand>
        <name>ATP</name>
        <dbReference type="ChEBI" id="CHEBI:30616"/>
    </ligand>
</feature>
<comment type="subcellular location">
    <subcellularLocation>
        <location evidence="9">Cytoplasm</location>
    </subcellularLocation>
</comment>
<dbReference type="InterPro" id="IPR014729">
    <property type="entry name" value="Rossmann-like_a/b/a_fold"/>
</dbReference>
<sequence>MPSLAVLAGTFDPITMGHVDLAERALTVFDKVIMAIGINPYKETLFTVKERIEMIKEALKDYDDSVVVDSFEGLLVDYAEKVNARAIIRGLRAVSDFEFELQLALMNRKLNRNIETFFLMTGYRYLYVSSNIIKAAAIAGGPVTDLVPKCVERKLMEKYSKAYESRRK</sequence>
<comment type="caution">
    <text evidence="11">The sequence shown here is derived from an EMBL/GenBank/DDBJ whole genome shotgun (WGS) entry which is preliminary data.</text>
</comment>
<dbReference type="EMBL" id="JAFGIX010000046">
    <property type="protein sequence ID" value="MBN1573292.1"/>
    <property type="molecule type" value="Genomic_DNA"/>
</dbReference>
<feature type="binding site" evidence="9">
    <location>
        <begin position="10"/>
        <end position="11"/>
    </location>
    <ligand>
        <name>ATP</name>
        <dbReference type="ChEBI" id="CHEBI:30616"/>
    </ligand>
</feature>
<evidence type="ECO:0000256" key="9">
    <source>
        <dbReference type="HAMAP-Rule" id="MF_00151"/>
    </source>
</evidence>
<dbReference type="NCBIfam" id="TIGR01510">
    <property type="entry name" value="coaD_prev_kdtB"/>
    <property type="match status" value="1"/>
</dbReference>
<keyword evidence="7 9" id="KW-0173">Coenzyme A biosynthesis</keyword>
<dbReference type="CDD" id="cd02163">
    <property type="entry name" value="PPAT"/>
    <property type="match status" value="1"/>
</dbReference>
<evidence type="ECO:0000259" key="10">
    <source>
        <dbReference type="Pfam" id="PF01467"/>
    </source>
</evidence>
<proteinExistence type="inferred from homology"/>
<dbReference type="GO" id="GO:0015937">
    <property type="term" value="P:coenzyme A biosynthetic process"/>
    <property type="evidence" value="ECO:0007669"/>
    <property type="project" value="UniProtKB-UniRule"/>
</dbReference>
<dbReference type="Gene3D" id="3.40.50.620">
    <property type="entry name" value="HUPs"/>
    <property type="match status" value="1"/>
</dbReference>
<evidence type="ECO:0000256" key="5">
    <source>
        <dbReference type="ARBA" id="ARBA00022840"/>
    </source>
</evidence>
<evidence type="ECO:0000313" key="12">
    <source>
        <dbReference type="Proteomes" id="UP000809273"/>
    </source>
</evidence>
<organism evidence="11 12">
    <name type="scientific">Candidatus Zymogenus saltonus</name>
    <dbReference type="NCBI Taxonomy" id="2844893"/>
    <lineage>
        <taxon>Bacteria</taxon>
        <taxon>Deltaproteobacteria</taxon>
        <taxon>Candidatus Zymogenia</taxon>
        <taxon>Candidatus Zymogeniales</taxon>
        <taxon>Candidatus Zymogenaceae</taxon>
        <taxon>Candidatus Zymogenus</taxon>
    </lineage>
</organism>
<reference evidence="11" key="2">
    <citation type="submission" date="2021-01" db="EMBL/GenBank/DDBJ databases">
        <authorList>
            <person name="Hahn C.R."/>
            <person name="Youssef N.H."/>
            <person name="Elshahed M."/>
        </authorList>
    </citation>
    <scope>NUCLEOTIDE SEQUENCE</scope>
    <source>
        <strain evidence="11">Zod_Metabat.24</strain>
    </source>
</reference>
<feature type="site" description="Transition state stabilizer" evidence="9">
    <location>
        <position position="18"/>
    </location>
</feature>
<reference evidence="11" key="1">
    <citation type="journal article" date="2021" name="Environ. Microbiol.">
        <title>Genomic characterization of three novel Desulfobacterota classes expand the metabolic and phylogenetic diversity of the phylum.</title>
        <authorList>
            <person name="Murphy C.L."/>
            <person name="Biggerstaff J."/>
            <person name="Eichhorn A."/>
            <person name="Ewing E."/>
            <person name="Shahan R."/>
            <person name="Soriano D."/>
            <person name="Stewart S."/>
            <person name="VanMol K."/>
            <person name="Walker R."/>
            <person name="Walters P."/>
            <person name="Elshahed M.S."/>
            <person name="Youssef N.H."/>
        </authorList>
    </citation>
    <scope>NUCLEOTIDE SEQUENCE</scope>
    <source>
        <strain evidence="11">Zod_Metabat.24</strain>
    </source>
</reference>
<evidence type="ECO:0000256" key="3">
    <source>
        <dbReference type="ARBA" id="ARBA00022695"/>
    </source>
</evidence>
<evidence type="ECO:0000256" key="4">
    <source>
        <dbReference type="ARBA" id="ARBA00022741"/>
    </source>
</evidence>
<keyword evidence="4 9" id="KW-0547">Nucleotide-binding</keyword>
<feature type="binding site" evidence="9">
    <location>
        <position position="89"/>
    </location>
    <ligand>
        <name>substrate</name>
    </ligand>
</feature>
<dbReference type="PANTHER" id="PTHR21342:SF1">
    <property type="entry name" value="PHOSPHOPANTETHEINE ADENYLYLTRANSFERASE"/>
    <property type="match status" value="1"/>
</dbReference>
<dbReference type="HAMAP" id="MF_00151">
    <property type="entry name" value="PPAT_bact"/>
    <property type="match status" value="1"/>
</dbReference>
<feature type="binding site" evidence="9">
    <location>
        <begin position="125"/>
        <end position="131"/>
    </location>
    <ligand>
        <name>ATP</name>
        <dbReference type="ChEBI" id="CHEBI:30616"/>
    </ligand>
</feature>
<dbReference type="NCBIfam" id="TIGR00125">
    <property type="entry name" value="cyt_tran_rel"/>
    <property type="match status" value="1"/>
</dbReference>
<feature type="binding site" evidence="9">
    <location>
        <position position="100"/>
    </location>
    <ligand>
        <name>ATP</name>
        <dbReference type="ChEBI" id="CHEBI:30616"/>
    </ligand>
</feature>
<gene>
    <name evidence="9 11" type="primary">coaD</name>
    <name evidence="11" type="ORF">JW984_08875</name>
</gene>
<dbReference type="Proteomes" id="UP000809273">
    <property type="component" value="Unassembled WGS sequence"/>
</dbReference>
<dbReference type="PANTHER" id="PTHR21342">
    <property type="entry name" value="PHOSPHOPANTETHEINE ADENYLYLTRANSFERASE"/>
    <property type="match status" value="1"/>
</dbReference>
<comment type="subunit">
    <text evidence="9">Homohexamer.</text>
</comment>
<dbReference type="PRINTS" id="PR01020">
    <property type="entry name" value="LPSBIOSNTHSS"/>
</dbReference>
<feature type="binding site" evidence="9">
    <location>
        <position position="75"/>
    </location>
    <ligand>
        <name>substrate</name>
    </ligand>
</feature>
<evidence type="ECO:0000256" key="1">
    <source>
        <dbReference type="ARBA" id="ARBA00022490"/>
    </source>
</evidence>
<dbReference type="SUPFAM" id="SSF52374">
    <property type="entry name" value="Nucleotidylyl transferase"/>
    <property type="match status" value="1"/>
</dbReference>
<dbReference type="AlphaFoldDB" id="A0A9D8KF07"/>
<dbReference type="EC" id="2.7.7.3" evidence="9"/>
<feature type="binding site" evidence="9">
    <location>
        <position position="10"/>
    </location>
    <ligand>
        <name>substrate</name>
    </ligand>
</feature>
<dbReference type="InterPro" id="IPR001980">
    <property type="entry name" value="PPAT"/>
</dbReference>
<protein>
    <recommendedName>
        <fullName evidence="9">Phosphopantetheine adenylyltransferase</fullName>
        <ecNumber evidence="9">2.7.7.3</ecNumber>
    </recommendedName>
    <alternativeName>
        <fullName evidence="9">Dephospho-CoA pyrophosphorylase</fullName>
    </alternativeName>
    <alternativeName>
        <fullName evidence="9">Pantetheine-phosphate adenylyltransferase</fullName>
        <shortName evidence="9">PPAT</shortName>
    </alternativeName>
</protein>
<evidence type="ECO:0000256" key="2">
    <source>
        <dbReference type="ARBA" id="ARBA00022679"/>
    </source>
</evidence>
<keyword evidence="2 9" id="KW-0808">Transferase</keyword>
<evidence type="ECO:0000256" key="7">
    <source>
        <dbReference type="ARBA" id="ARBA00022993"/>
    </source>
</evidence>
<accession>A0A9D8KF07</accession>